<dbReference type="InterPro" id="IPR003644">
    <property type="entry name" value="Calx_beta"/>
</dbReference>
<organism evidence="6 7">
    <name type="scientific">Hallella faecis</name>
    <dbReference type="NCBI Taxonomy" id="2841596"/>
    <lineage>
        <taxon>Bacteria</taxon>
        <taxon>Pseudomonadati</taxon>
        <taxon>Bacteroidota</taxon>
        <taxon>Bacteroidia</taxon>
        <taxon>Bacteroidales</taxon>
        <taxon>Prevotellaceae</taxon>
        <taxon>Hallella</taxon>
    </lineage>
</organism>
<dbReference type="Proteomes" id="UP001487296">
    <property type="component" value="Unassembled WGS sequence"/>
</dbReference>
<dbReference type="InterPro" id="IPR038081">
    <property type="entry name" value="CalX-like_sf"/>
</dbReference>
<keyword evidence="1 4" id="KW-0732">Signal</keyword>
<feature type="domain" description="Calx-beta" evidence="5">
    <location>
        <begin position="27"/>
        <end position="145"/>
    </location>
</feature>
<dbReference type="SUPFAM" id="SSF141072">
    <property type="entry name" value="CalX-like"/>
    <property type="match status" value="1"/>
</dbReference>
<evidence type="ECO:0000256" key="4">
    <source>
        <dbReference type="SAM" id="SignalP"/>
    </source>
</evidence>
<reference evidence="6 7" key="1">
    <citation type="submission" date="2024-04" db="EMBL/GenBank/DDBJ databases">
        <title>Human intestinal bacterial collection.</title>
        <authorList>
            <person name="Pauvert C."/>
            <person name="Hitch T.C.A."/>
            <person name="Clavel T."/>
        </authorList>
    </citation>
    <scope>NUCLEOTIDE SEQUENCE [LARGE SCALE GENOMIC DNA]</scope>
    <source>
        <strain evidence="6 7">CLA-AA-H145</strain>
    </source>
</reference>
<evidence type="ECO:0000256" key="3">
    <source>
        <dbReference type="ARBA" id="ARBA00022837"/>
    </source>
</evidence>
<dbReference type="RefSeq" id="WP_215759602.1">
    <property type="nucleotide sequence ID" value="NZ_JAHKBE010000015.1"/>
</dbReference>
<evidence type="ECO:0000313" key="6">
    <source>
        <dbReference type="EMBL" id="MEQ2486520.1"/>
    </source>
</evidence>
<accession>A0ABV1FQ77</accession>
<sequence length="303" mass="32930">MKYIKLFMLLAVVSLFAACSSDDDYNTNETTVSFANNAITTKESAGIVNIPINVTGLRNGDISLRIVTEEVGANPAKEDVNYMITDKTLTLKADTLQSGVINVEVKMVDDDEINENRTFKLTIASVNGATVGTNASTTITIRDNDAAFYEKFFGKWTLSGNIEGSTGVSPFSKDVTISGVTDEESADYNNILTVSAPGLVNVGVSVDCEWHFRYSFNTEAKTGTLGFICGEIIGSYGDAYQWMWASISANNQLTIDDVTAPWALGENDAFPSTITFPESAKLAFYQPGNGVWRIFSDLKLTKK</sequence>
<name>A0ABV1FQ77_9BACT</name>
<proteinExistence type="predicted"/>
<keyword evidence="3" id="KW-0106">Calcium</keyword>
<dbReference type="PROSITE" id="PS51257">
    <property type="entry name" value="PROKAR_LIPOPROTEIN"/>
    <property type="match status" value="1"/>
</dbReference>
<dbReference type="Pfam" id="PF03160">
    <property type="entry name" value="Calx-beta"/>
    <property type="match status" value="1"/>
</dbReference>
<keyword evidence="2" id="KW-0677">Repeat</keyword>
<feature type="chain" id="PRO_5046160594" evidence="4">
    <location>
        <begin position="18"/>
        <end position="303"/>
    </location>
</feature>
<evidence type="ECO:0000313" key="7">
    <source>
        <dbReference type="Proteomes" id="UP001487296"/>
    </source>
</evidence>
<dbReference type="EMBL" id="JBBNFP010000015">
    <property type="protein sequence ID" value="MEQ2486520.1"/>
    <property type="molecule type" value="Genomic_DNA"/>
</dbReference>
<dbReference type="Gene3D" id="2.60.40.2030">
    <property type="match status" value="1"/>
</dbReference>
<evidence type="ECO:0000256" key="2">
    <source>
        <dbReference type="ARBA" id="ARBA00022737"/>
    </source>
</evidence>
<protein>
    <submittedName>
        <fullName evidence="6">Calx-beta domain-containing protein</fullName>
    </submittedName>
</protein>
<gene>
    <name evidence="6" type="ORF">AAAT34_05540</name>
</gene>
<comment type="caution">
    <text evidence="6">The sequence shown here is derived from an EMBL/GenBank/DDBJ whole genome shotgun (WGS) entry which is preliminary data.</text>
</comment>
<evidence type="ECO:0000259" key="5">
    <source>
        <dbReference type="Pfam" id="PF03160"/>
    </source>
</evidence>
<keyword evidence="7" id="KW-1185">Reference proteome</keyword>
<evidence type="ECO:0000256" key="1">
    <source>
        <dbReference type="ARBA" id="ARBA00022729"/>
    </source>
</evidence>
<feature type="signal peptide" evidence="4">
    <location>
        <begin position="1"/>
        <end position="17"/>
    </location>
</feature>